<feature type="region of interest" description="Disordered" evidence="1">
    <location>
        <begin position="1"/>
        <end position="23"/>
    </location>
</feature>
<accession>A0A3L6S999</accession>
<sequence length="146" mass="16287">MPPVDQQQTTASPSPSSLSDSTLERLQRRVCGWPRSRAFFLHHFSLRSTGIAAQRIESWMGEGAPRPSTAAPPPPSPRTPLLLRKQNGDREAAVDSEIARVNKLPAHSSYAIHRMKVLNKLRHLLSIKRTTSQDEELELLFASLSI</sequence>
<protein>
    <submittedName>
        <fullName evidence="2">Uncharacterized protein</fullName>
    </submittedName>
</protein>
<comment type="caution">
    <text evidence="2">The sequence shown here is derived from an EMBL/GenBank/DDBJ whole genome shotgun (WGS) entry which is preliminary data.</text>
</comment>
<reference evidence="3" key="1">
    <citation type="journal article" date="2019" name="Nat. Commun.">
        <title>The genome of broomcorn millet.</title>
        <authorList>
            <person name="Zou C."/>
            <person name="Miki D."/>
            <person name="Li D."/>
            <person name="Tang Q."/>
            <person name="Xiao L."/>
            <person name="Rajput S."/>
            <person name="Deng P."/>
            <person name="Jia W."/>
            <person name="Huang R."/>
            <person name="Zhang M."/>
            <person name="Sun Y."/>
            <person name="Hu J."/>
            <person name="Fu X."/>
            <person name="Schnable P.S."/>
            <person name="Li F."/>
            <person name="Zhang H."/>
            <person name="Feng B."/>
            <person name="Zhu X."/>
            <person name="Liu R."/>
            <person name="Schnable J.C."/>
            <person name="Zhu J.-K."/>
            <person name="Zhang H."/>
        </authorList>
    </citation>
    <scope>NUCLEOTIDE SEQUENCE [LARGE SCALE GENOMIC DNA]</scope>
</reference>
<feature type="region of interest" description="Disordered" evidence="1">
    <location>
        <begin position="58"/>
        <end position="93"/>
    </location>
</feature>
<proteinExistence type="predicted"/>
<gene>
    <name evidence="2" type="ORF">C2845_PM02G08430</name>
</gene>
<dbReference type="Proteomes" id="UP000275267">
    <property type="component" value="Unassembled WGS sequence"/>
</dbReference>
<evidence type="ECO:0000313" key="3">
    <source>
        <dbReference type="Proteomes" id="UP000275267"/>
    </source>
</evidence>
<evidence type="ECO:0000313" key="2">
    <source>
        <dbReference type="EMBL" id="RLN16863.1"/>
    </source>
</evidence>
<keyword evidence="3" id="KW-1185">Reference proteome</keyword>
<dbReference type="EMBL" id="PQIB02000005">
    <property type="protein sequence ID" value="RLN16863.1"/>
    <property type="molecule type" value="Genomic_DNA"/>
</dbReference>
<feature type="compositionally biased region" description="Low complexity" evidence="1">
    <location>
        <begin position="1"/>
        <end position="21"/>
    </location>
</feature>
<name>A0A3L6S999_PANMI</name>
<dbReference type="STRING" id="4540.A0A3L6S999"/>
<evidence type="ECO:0000256" key="1">
    <source>
        <dbReference type="SAM" id="MobiDB-lite"/>
    </source>
</evidence>
<dbReference type="AlphaFoldDB" id="A0A3L6S999"/>
<organism evidence="2 3">
    <name type="scientific">Panicum miliaceum</name>
    <name type="common">Proso millet</name>
    <name type="synonym">Broomcorn millet</name>
    <dbReference type="NCBI Taxonomy" id="4540"/>
    <lineage>
        <taxon>Eukaryota</taxon>
        <taxon>Viridiplantae</taxon>
        <taxon>Streptophyta</taxon>
        <taxon>Embryophyta</taxon>
        <taxon>Tracheophyta</taxon>
        <taxon>Spermatophyta</taxon>
        <taxon>Magnoliopsida</taxon>
        <taxon>Liliopsida</taxon>
        <taxon>Poales</taxon>
        <taxon>Poaceae</taxon>
        <taxon>PACMAD clade</taxon>
        <taxon>Panicoideae</taxon>
        <taxon>Panicodae</taxon>
        <taxon>Paniceae</taxon>
        <taxon>Panicinae</taxon>
        <taxon>Panicum</taxon>
        <taxon>Panicum sect. Panicum</taxon>
    </lineage>
</organism>